<organism evidence="2 3">
    <name type="scientific">Nibrella saemangeumensis</name>
    <dbReference type="NCBI Taxonomy" id="1084526"/>
    <lineage>
        <taxon>Bacteria</taxon>
        <taxon>Pseudomonadati</taxon>
        <taxon>Bacteroidota</taxon>
        <taxon>Cytophagia</taxon>
        <taxon>Cytophagales</taxon>
        <taxon>Spirosomataceae</taxon>
        <taxon>Nibrella</taxon>
    </lineage>
</organism>
<dbReference type="EMBL" id="BAABHD010000077">
    <property type="protein sequence ID" value="GAA4464548.1"/>
    <property type="molecule type" value="Genomic_DNA"/>
</dbReference>
<keyword evidence="3" id="KW-1185">Reference proteome</keyword>
<protein>
    <recommendedName>
        <fullName evidence="1">Sialidase domain-containing protein</fullName>
    </recommendedName>
</protein>
<dbReference type="PANTHER" id="PTHR43752">
    <property type="entry name" value="BNR/ASP-BOX REPEAT FAMILY PROTEIN"/>
    <property type="match status" value="1"/>
</dbReference>
<dbReference type="SUPFAM" id="SSF50939">
    <property type="entry name" value="Sialidases"/>
    <property type="match status" value="1"/>
</dbReference>
<dbReference type="Gene3D" id="2.120.10.10">
    <property type="match status" value="1"/>
</dbReference>
<evidence type="ECO:0000259" key="1">
    <source>
        <dbReference type="Pfam" id="PF13088"/>
    </source>
</evidence>
<dbReference type="InterPro" id="IPR011040">
    <property type="entry name" value="Sialidase"/>
</dbReference>
<dbReference type="Pfam" id="PF13088">
    <property type="entry name" value="BNR_2"/>
    <property type="match status" value="1"/>
</dbReference>
<dbReference type="Proteomes" id="UP001501175">
    <property type="component" value="Unassembled WGS sequence"/>
</dbReference>
<dbReference type="PANTHER" id="PTHR43752:SF2">
    <property type="entry name" value="BNR_ASP-BOX REPEAT FAMILY PROTEIN"/>
    <property type="match status" value="1"/>
</dbReference>
<sequence>MVRSRDEGRTWSKPVTIYDDALDNRDSHIAQMSDGTVVCTFFSLRFEEKIEQASGQSLVHYGSPPRRYVGAGMHMIRSFDNGNTWEKEATVVATTKADYYCSAQVREMPDKSWLLPIYHQARSKDQAWGGVVISRDKGKTWAEEIPIGKESGRYLPAETDVILLKDGSLYAALRGSIPHQVNMHYATSKDLGKTWSAVSDIGFQGHAPSFTRLKSGAILMSYRAFTDNNDSKKGYTGLRISYDDARTWQGPYLVDKTWGAYPATVELKDGSVLIIYYEEGKDSGIRALRFTVPPKSTQPISLDRPESLKTLSLK</sequence>
<proteinExistence type="predicted"/>
<evidence type="ECO:0000313" key="2">
    <source>
        <dbReference type="EMBL" id="GAA4464548.1"/>
    </source>
</evidence>
<reference evidence="3" key="1">
    <citation type="journal article" date="2019" name="Int. J. Syst. Evol. Microbiol.">
        <title>The Global Catalogue of Microorganisms (GCM) 10K type strain sequencing project: providing services to taxonomists for standard genome sequencing and annotation.</title>
        <authorList>
            <consortium name="The Broad Institute Genomics Platform"/>
            <consortium name="The Broad Institute Genome Sequencing Center for Infectious Disease"/>
            <person name="Wu L."/>
            <person name="Ma J."/>
        </authorList>
    </citation>
    <scope>NUCLEOTIDE SEQUENCE [LARGE SCALE GENOMIC DNA]</scope>
    <source>
        <strain evidence="3">JCM 17927</strain>
    </source>
</reference>
<feature type="domain" description="Sialidase" evidence="1">
    <location>
        <begin position="68"/>
        <end position="273"/>
    </location>
</feature>
<dbReference type="InterPro" id="IPR036278">
    <property type="entry name" value="Sialidase_sf"/>
</dbReference>
<evidence type="ECO:0000313" key="3">
    <source>
        <dbReference type="Proteomes" id="UP001501175"/>
    </source>
</evidence>
<dbReference type="CDD" id="cd15482">
    <property type="entry name" value="Sialidase_non-viral"/>
    <property type="match status" value="1"/>
</dbReference>
<accession>A0ABP8NBN5</accession>
<name>A0ABP8NBN5_9BACT</name>
<comment type="caution">
    <text evidence="2">The sequence shown here is derived from an EMBL/GenBank/DDBJ whole genome shotgun (WGS) entry which is preliminary data.</text>
</comment>
<gene>
    <name evidence="2" type="ORF">GCM10023189_43980</name>
</gene>